<sequence length="215" mass="24302">MSSEPPAWVDAVLSRQRFTAYLAATGGDADAAVELEWWNLEVAAAFVVPLNRLELALRNALHPVLAAMFRRPDWWYSAPLDDNGRRKVTEAKRALVRLHGRPEVADDLVAQLTFGFWISLVSSTYHRTLWVPALHRVFPGAARRDLHEDLRNVLVLRNRIMHHEPIHHRHLDADHATVYRLLELLSPAIVGELTGRDRVPAILARRAPYGSSPAT</sequence>
<evidence type="ECO:0000313" key="2">
    <source>
        <dbReference type="Proteomes" id="UP001296706"/>
    </source>
</evidence>
<keyword evidence="2" id="KW-1185">Reference proteome</keyword>
<accession>A0ABX1RKC0</accession>
<proteinExistence type="predicted"/>
<evidence type="ECO:0000313" key="1">
    <source>
        <dbReference type="EMBL" id="NMH79631.1"/>
    </source>
</evidence>
<protein>
    <recommendedName>
        <fullName evidence="3">Abi-like protein</fullName>
    </recommendedName>
</protein>
<gene>
    <name evidence="1" type="ORF">HF577_21365</name>
</gene>
<dbReference type="EMBL" id="JAAXKY010000073">
    <property type="protein sequence ID" value="NMH79631.1"/>
    <property type="molecule type" value="Genomic_DNA"/>
</dbReference>
<reference evidence="1 2" key="1">
    <citation type="submission" date="2020-04" db="EMBL/GenBank/DDBJ databases">
        <authorList>
            <person name="Klaysubun C."/>
            <person name="Duangmal K."/>
            <person name="Lipun K."/>
        </authorList>
    </citation>
    <scope>NUCLEOTIDE SEQUENCE [LARGE SCALE GENOMIC DNA]</scope>
    <source>
        <strain evidence="1 2">JCM 11839</strain>
    </source>
</reference>
<dbReference type="Proteomes" id="UP001296706">
    <property type="component" value="Unassembled WGS sequence"/>
</dbReference>
<organism evidence="1 2">
    <name type="scientific">Pseudonocardia xinjiangensis</name>
    <dbReference type="NCBI Taxonomy" id="75289"/>
    <lineage>
        <taxon>Bacteria</taxon>
        <taxon>Bacillati</taxon>
        <taxon>Actinomycetota</taxon>
        <taxon>Actinomycetes</taxon>
        <taxon>Pseudonocardiales</taxon>
        <taxon>Pseudonocardiaceae</taxon>
        <taxon>Pseudonocardia</taxon>
    </lineage>
</organism>
<comment type="caution">
    <text evidence="1">The sequence shown here is derived from an EMBL/GenBank/DDBJ whole genome shotgun (WGS) entry which is preliminary data.</text>
</comment>
<evidence type="ECO:0008006" key="3">
    <source>
        <dbReference type="Google" id="ProtNLM"/>
    </source>
</evidence>
<name>A0ABX1RKC0_9PSEU</name>